<proteinExistence type="predicted"/>
<dbReference type="Gene3D" id="3.30.110.170">
    <property type="entry name" value="Protein of unknown function (DUF541), domain 1"/>
    <property type="match status" value="1"/>
</dbReference>
<evidence type="ECO:0000313" key="3">
    <source>
        <dbReference type="Proteomes" id="UP000631653"/>
    </source>
</evidence>
<dbReference type="PANTHER" id="PTHR34387:SF1">
    <property type="entry name" value="PERIPLASMIC IMMUNOGENIC PROTEIN"/>
    <property type="match status" value="1"/>
</dbReference>
<reference evidence="2 3" key="1">
    <citation type="journal article" date="2020" name="Int. J. Syst. Evol. Microbiol.">
        <title>Novel acetic acid bacteria from cider fermentations: Acetobacter conturbans sp. nov. and Acetobacter fallax sp. nov.</title>
        <authorList>
            <person name="Sombolestani A.S."/>
            <person name="Cleenwerck I."/>
            <person name="Cnockaert M."/>
            <person name="Borremans W."/>
            <person name="Wieme A.D."/>
            <person name="De Vuyst L."/>
            <person name="Vandamme P."/>
        </authorList>
    </citation>
    <scope>NUCLEOTIDE SEQUENCE [LARGE SCALE GENOMIC DNA]</scope>
    <source>
        <strain evidence="2 3">LMG 1627</strain>
    </source>
</reference>
<dbReference type="Pfam" id="PF04402">
    <property type="entry name" value="SIMPL"/>
    <property type="match status" value="1"/>
</dbReference>
<evidence type="ECO:0000256" key="1">
    <source>
        <dbReference type="SAM" id="SignalP"/>
    </source>
</evidence>
<comment type="caution">
    <text evidence="2">The sequence shown here is derived from an EMBL/GenBank/DDBJ whole genome shotgun (WGS) entry which is preliminary data.</text>
</comment>
<dbReference type="InterPro" id="IPR007497">
    <property type="entry name" value="SIMPL/DUF541"/>
</dbReference>
<keyword evidence="3" id="KW-1185">Reference proteome</keyword>
<feature type="signal peptide" evidence="1">
    <location>
        <begin position="1"/>
        <end position="26"/>
    </location>
</feature>
<name>A0ABX0K675_9PROT</name>
<sequence length="232" mass="24476">MIRRKSLFATATTFCLAAILAGPALAAGQDTEAGTTRLTISGSGSVDAAPDMTTATLLAQNEAAKAVDAQARTNTLAHQTITTAEKIAGISVQSESYQVSENRSDNKAPSWTARQTIQVKAKDAGALLELVGKLQANGLLLEGVEWSLSPEHQKQLQRQAEQSAVKDMKDRADAIASDLGMKVASIATLSVNEPMLMRPMAMMARVAIAAPTMRPDDQTVSATVQATVLLKN</sequence>
<protein>
    <submittedName>
        <fullName evidence="2">DUF541 domain-containing protein</fullName>
    </submittedName>
</protein>
<organism evidence="2 3">
    <name type="scientific">Acetobacter conturbans</name>
    <dbReference type="NCBI Taxonomy" id="1737472"/>
    <lineage>
        <taxon>Bacteria</taxon>
        <taxon>Pseudomonadati</taxon>
        <taxon>Pseudomonadota</taxon>
        <taxon>Alphaproteobacteria</taxon>
        <taxon>Acetobacterales</taxon>
        <taxon>Acetobacteraceae</taxon>
        <taxon>Acetobacter</taxon>
    </lineage>
</organism>
<evidence type="ECO:0000313" key="2">
    <source>
        <dbReference type="EMBL" id="NHN88914.1"/>
    </source>
</evidence>
<gene>
    <name evidence="2" type="ORF">GOB81_09750</name>
</gene>
<dbReference type="InterPro" id="IPR052022">
    <property type="entry name" value="26kDa_periplasmic_antigen"/>
</dbReference>
<dbReference type="RefSeq" id="WP_173570235.1">
    <property type="nucleotide sequence ID" value="NZ_WOSY01000008.1"/>
</dbReference>
<dbReference type="EMBL" id="WOSY01000008">
    <property type="protein sequence ID" value="NHN88914.1"/>
    <property type="molecule type" value="Genomic_DNA"/>
</dbReference>
<keyword evidence="1" id="KW-0732">Signal</keyword>
<accession>A0ABX0K675</accession>
<dbReference type="PANTHER" id="PTHR34387">
    <property type="entry name" value="SLR1258 PROTEIN"/>
    <property type="match status" value="1"/>
</dbReference>
<dbReference type="Gene3D" id="3.30.70.2970">
    <property type="entry name" value="Protein of unknown function (DUF541), domain 2"/>
    <property type="match status" value="1"/>
</dbReference>
<feature type="chain" id="PRO_5045735404" evidence="1">
    <location>
        <begin position="27"/>
        <end position="232"/>
    </location>
</feature>
<dbReference type="Proteomes" id="UP000631653">
    <property type="component" value="Unassembled WGS sequence"/>
</dbReference>